<evidence type="ECO:0000313" key="2">
    <source>
        <dbReference type="Proteomes" id="UP001519460"/>
    </source>
</evidence>
<protein>
    <submittedName>
        <fullName evidence="1">Uncharacterized protein</fullName>
    </submittedName>
</protein>
<name>A0ABD0LNM6_9CAEN</name>
<keyword evidence="2" id="KW-1185">Reference proteome</keyword>
<dbReference type="AlphaFoldDB" id="A0ABD0LNM6"/>
<proteinExistence type="predicted"/>
<comment type="caution">
    <text evidence="1">The sequence shown here is derived from an EMBL/GenBank/DDBJ whole genome shotgun (WGS) entry which is preliminary data.</text>
</comment>
<dbReference type="Proteomes" id="UP001519460">
    <property type="component" value="Unassembled WGS sequence"/>
</dbReference>
<evidence type="ECO:0000313" key="1">
    <source>
        <dbReference type="EMBL" id="KAK7500841.1"/>
    </source>
</evidence>
<reference evidence="1 2" key="1">
    <citation type="journal article" date="2023" name="Sci. Data">
        <title>Genome assembly of the Korean intertidal mud-creeper Batillaria attramentaria.</title>
        <authorList>
            <person name="Patra A.K."/>
            <person name="Ho P.T."/>
            <person name="Jun S."/>
            <person name="Lee S.J."/>
            <person name="Kim Y."/>
            <person name="Won Y.J."/>
        </authorList>
    </citation>
    <scope>NUCLEOTIDE SEQUENCE [LARGE SCALE GENOMIC DNA]</scope>
    <source>
        <strain evidence="1">Wonlab-2016</strain>
    </source>
</reference>
<gene>
    <name evidence="1" type="ORF">BaRGS_00007721</name>
</gene>
<feature type="non-terminal residue" evidence="1">
    <location>
        <position position="1"/>
    </location>
</feature>
<accession>A0ABD0LNM6</accession>
<sequence>TSLVSGTADSVYRRIKPNVGKGGRVHACPHGARLFPGTKVLYCGILSPKLPFKANKPVFTTLLAVCGVAISCGHLGTGFTRANSTEPHSRE</sequence>
<organism evidence="1 2">
    <name type="scientific">Batillaria attramentaria</name>
    <dbReference type="NCBI Taxonomy" id="370345"/>
    <lineage>
        <taxon>Eukaryota</taxon>
        <taxon>Metazoa</taxon>
        <taxon>Spiralia</taxon>
        <taxon>Lophotrochozoa</taxon>
        <taxon>Mollusca</taxon>
        <taxon>Gastropoda</taxon>
        <taxon>Caenogastropoda</taxon>
        <taxon>Sorbeoconcha</taxon>
        <taxon>Cerithioidea</taxon>
        <taxon>Batillariidae</taxon>
        <taxon>Batillaria</taxon>
    </lineage>
</organism>
<dbReference type="EMBL" id="JACVVK020000034">
    <property type="protein sequence ID" value="KAK7500841.1"/>
    <property type="molecule type" value="Genomic_DNA"/>
</dbReference>